<keyword evidence="1" id="KW-0812">Transmembrane</keyword>
<reference evidence="2 3" key="1">
    <citation type="submission" date="2016-12" db="EMBL/GenBank/DDBJ databases">
        <title>Comparative genomics of Bartonella apis.</title>
        <authorList>
            <person name="Engel P."/>
        </authorList>
    </citation>
    <scope>NUCLEOTIDE SEQUENCE [LARGE SCALE GENOMIC DNA]</scope>
    <source>
        <strain evidence="2 3">PEB0149</strain>
    </source>
</reference>
<accession>A0A1R0F6U8</accession>
<dbReference type="AlphaFoldDB" id="A0A1R0F6U8"/>
<evidence type="ECO:0000256" key="1">
    <source>
        <dbReference type="SAM" id="Phobius"/>
    </source>
</evidence>
<keyword evidence="1" id="KW-0472">Membrane</keyword>
<evidence type="ECO:0000313" key="2">
    <source>
        <dbReference type="EMBL" id="OLY42693.1"/>
    </source>
</evidence>
<keyword evidence="3" id="KW-1185">Reference proteome</keyword>
<keyword evidence="1" id="KW-1133">Transmembrane helix</keyword>
<evidence type="ECO:0000313" key="3">
    <source>
        <dbReference type="Proteomes" id="UP000187344"/>
    </source>
</evidence>
<dbReference type="EMBL" id="LXYT01000003">
    <property type="protein sequence ID" value="OLY42693.1"/>
    <property type="molecule type" value="Genomic_DNA"/>
</dbReference>
<organism evidence="2 3">
    <name type="scientific">Bartonella apis</name>
    <dbReference type="NCBI Taxonomy" id="1686310"/>
    <lineage>
        <taxon>Bacteria</taxon>
        <taxon>Pseudomonadati</taxon>
        <taxon>Pseudomonadota</taxon>
        <taxon>Alphaproteobacteria</taxon>
        <taxon>Hyphomicrobiales</taxon>
        <taxon>Bartonellaceae</taxon>
        <taxon>Bartonella</taxon>
    </lineage>
</organism>
<proteinExistence type="predicted"/>
<dbReference type="Proteomes" id="UP000187344">
    <property type="component" value="Unassembled WGS sequence"/>
</dbReference>
<comment type="caution">
    <text evidence="2">The sequence shown here is derived from an EMBL/GenBank/DDBJ whole genome shotgun (WGS) entry which is preliminary data.</text>
</comment>
<name>A0A1R0F6U8_9HYPH</name>
<sequence length="158" mass="18027">MAWLWDNIVGVITTVLAIYGAVLSSLNFWHMRKRDKKELYIEANFIQSSYVEANIATITVVNKSLRPITIKEIGLKYDPSVEPKLSKPVDYENDAARLPAKLETSDQFSYDVPCCYFANEKEKFHHFDACAIPYAIDNEGQKYNGTPLQHPIYFVLGS</sequence>
<feature type="transmembrane region" description="Helical" evidence="1">
    <location>
        <begin position="6"/>
        <end position="29"/>
    </location>
</feature>
<gene>
    <name evidence="2" type="ORF">PEB0149_000990</name>
</gene>
<protein>
    <submittedName>
        <fullName evidence="2">Uncharacterized protein</fullName>
    </submittedName>
</protein>
<dbReference type="RefSeq" id="WP_075870540.1">
    <property type="nucleotide sequence ID" value="NZ_CAMKXQ010000003.1"/>
</dbReference>